<proteinExistence type="predicted"/>
<organism evidence="1 2">
    <name type="scientific">Neurospora tetrasperma (strain FGSC 2508 / ATCC MYA-4615 / P0657)</name>
    <dbReference type="NCBI Taxonomy" id="510951"/>
    <lineage>
        <taxon>Eukaryota</taxon>
        <taxon>Fungi</taxon>
        <taxon>Dikarya</taxon>
        <taxon>Ascomycota</taxon>
        <taxon>Pezizomycotina</taxon>
        <taxon>Sordariomycetes</taxon>
        <taxon>Sordariomycetidae</taxon>
        <taxon>Sordariales</taxon>
        <taxon>Sordariaceae</taxon>
        <taxon>Neurospora</taxon>
    </lineage>
</organism>
<gene>
    <name evidence="1" type="ORF">NEUTE1DRAFT_109623</name>
</gene>
<evidence type="ECO:0000313" key="2">
    <source>
        <dbReference type="Proteomes" id="UP000008065"/>
    </source>
</evidence>
<reference evidence="2" key="1">
    <citation type="journal article" date="2011" name="Genetics">
        <title>Massive changes in genome architecture accompany the transition to self-fertility in the filamentous fungus Neurospora tetrasperma.</title>
        <authorList>
            <person name="Ellison C.E."/>
            <person name="Stajich J.E."/>
            <person name="Jacobson D.J."/>
            <person name="Natvig D.O."/>
            <person name="Lapidus A."/>
            <person name="Foster B."/>
            <person name="Aerts A."/>
            <person name="Riley R."/>
            <person name="Lindquist E.A."/>
            <person name="Grigoriev I.V."/>
            <person name="Taylor J.W."/>
        </authorList>
    </citation>
    <scope>NUCLEOTIDE SEQUENCE [LARGE SCALE GENOMIC DNA]</scope>
    <source>
        <strain evidence="2">FGSC 2508 / P0657</strain>
    </source>
</reference>
<keyword evidence="2" id="KW-1185">Reference proteome</keyword>
<name>F8MK86_NEUT8</name>
<dbReference type="KEGG" id="nte:NEUTE1DRAFT109623"/>
<evidence type="ECO:0000313" key="1">
    <source>
        <dbReference type="EMBL" id="EGO57370.1"/>
    </source>
</evidence>
<dbReference type="HOGENOM" id="CLU_2171739_0_0_1"/>
<dbReference type="AlphaFoldDB" id="F8MK86"/>
<sequence>MSYNLTPSTKLFMILLINPIGFTVIAQINCAVMEASLPCPVWAPRLQCSGHPVARALILYTVYLVTPRIRVHCPGVSVIRGNRRWRESYLTQYYFDTNPTPNSSTLALNI</sequence>
<dbReference type="GeneID" id="20822468"/>
<protein>
    <submittedName>
        <fullName evidence="1">Uncharacterized protein</fullName>
    </submittedName>
</protein>
<dbReference type="VEuPathDB" id="FungiDB:NEUTE1DRAFT_109623"/>
<accession>F8MK86</accession>
<dbReference type="Proteomes" id="UP000008065">
    <property type="component" value="Unassembled WGS sequence"/>
</dbReference>
<dbReference type="EMBL" id="GL891304">
    <property type="protein sequence ID" value="EGO57370.1"/>
    <property type="molecule type" value="Genomic_DNA"/>
</dbReference>
<dbReference type="RefSeq" id="XP_009850503.1">
    <property type="nucleotide sequence ID" value="XM_009852201.1"/>
</dbReference>